<dbReference type="EMBL" id="JABFTP020000021">
    <property type="protein sequence ID" value="KAL3269216.1"/>
    <property type="molecule type" value="Genomic_DNA"/>
</dbReference>
<protein>
    <submittedName>
        <fullName evidence="1">Uncharacterized protein</fullName>
    </submittedName>
</protein>
<proteinExistence type="predicted"/>
<dbReference type="Proteomes" id="UP001516400">
    <property type="component" value="Unassembled WGS sequence"/>
</dbReference>
<evidence type="ECO:0000313" key="1">
    <source>
        <dbReference type="EMBL" id="KAL3269216.1"/>
    </source>
</evidence>
<keyword evidence="2" id="KW-1185">Reference proteome</keyword>
<sequence>MSESCFKCGSTCVFKESKSELFGFPSDFCKMIICTNYASLLSSEIRVLVIASITLPFCCPECRKNINDIRTLIRRVSDLEVLVQNSSSDVSGAMIALDQSILKLEMEKEEVKTSNVNHVDMNEEL</sequence>
<dbReference type="AlphaFoldDB" id="A0ABD2MSZ2"/>
<accession>A0ABD2MSZ2</accession>
<name>A0ABD2MSZ2_9CUCU</name>
<organism evidence="1 2">
    <name type="scientific">Cryptolaemus montrouzieri</name>
    <dbReference type="NCBI Taxonomy" id="559131"/>
    <lineage>
        <taxon>Eukaryota</taxon>
        <taxon>Metazoa</taxon>
        <taxon>Ecdysozoa</taxon>
        <taxon>Arthropoda</taxon>
        <taxon>Hexapoda</taxon>
        <taxon>Insecta</taxon>
        <taxon>Pterygota</taxon>
        <taxon>Neoptera</taxon>
        <taxon>Endopterygota</taxon>
        <taxon>Coleoptera</taxon>
        <taxon>Polyphaga</taxon>
        <taxon>Cucujiformia</taxon>
        <taxon>Coccinelloidea</taxon>
        <taxon>Coccinellidae</taxon>
        <taxon>Scymninae</taxon>
        <taxon>Scymnini</taxon>
        <taxon>Cryptolaemus</taxon>
    </lineage>
</organism>
<reference evidence="1 2" key="1">
    <citation type="journal article" date="2021" name="BMC Biol.">
        <title>Horizontally acquired antibacterial genes associated with adaptive radiation of ladybird beetles.</title>
        <authorList>
            <person name="Li H.S."/>
            <person name="Tang X.F."/>
            <person name="Huang Y.H."/>
            <person name="Xu Z.Y."/>
            <person name="Chen M.L."/>
            <person name="Du X.Y."/>
            <person name="Qiu B.Y."/>
            <person name="Chen P.T."/>
            <person name="Zhang W."/>
            <person name="Slipinski A."/>
            <person name="Escalona H.E."/>
            <person name="Waterhouse R.M."/>
            <person name="Zwick A."/>
            <person name="Pang H."/>
        </authorList>
    </citation>
    <scope>NUCLEOTIDE SEQUENCE [LARGE SCALE GENOMIC DNA]</scope>
    <source>
        <strain evidence="1">SYSU2018</strain>
    </source>
</reference>
<evidence type="ECO:0000313" key="2">
    <source>
        <dbReference type="Proteomes" id="UP001516400"/>
    </source>
</evidence>
<comment type="caution">
    <text evidence="1">The sequence shown here is derived from an EMBL/GenBank/DDBJ whole genome shotgun (WGS) entry which is preliminary data.</text>
</comment>
<gene>
    <name evidence="1" type="ORF">HHI36_008298</name>
</gene>